<proteinExistence type="predicted"/>
<protein>
    <submittedName>
        <fullName evidence="1">Uncharacterized protein</fullName>
    </submittedName>
</protein>
<organism evidence="1">
    <name type="scientific">Chlamydia pneumoniae</name>
    <name type="common">Chlamydophila pneumoniae</name>
    <dbReference type="NCBI Taxonomy" id="83558"/>
    <lineage>
        <taxon>Bacteria</taxon>
        <taxon>Pseudomonadati</taxon>
        <taxon>Chlamydiota</taxon>
        <taxon>Chlamydiia</taxon>
        <taxon>Chlamydiales</taxon>
        <taxon>Chlamydiaceae</taxon>
        <taxon>Chlamydia/Chlamydophila group</taxon>
        <taxon>Chlamydia</taxon>
    </lineage>
</organism>
<dbReference type="AlphaFoldDB" id="A0A0F7WQY1"/>
<evidence type="ECO:0000313" key="1">
    <source>
        <dbReference type="EMBL" id="CRI42700.1"/>
    </source>
</evidence>
<gene>
    <name evidence="1" type="ORF">BN1224_DC9_BU_00250</name>
</gene>
<name>A0A0F7WQY1_CHLPN</name>
<reference evidence="1" key="1">
    <citation type="submission" date="2015-05" db="EMBL/GenBank/DDBJ databases">
        <authorList>
            <person name="Rattei Thomas"/>
        </authorList>
    </citation>
    <scope>NUCLEOTIDE SEQUENCE</scope>
    <source>
        <strain evidence="1">DC9</strain>
    </source>
</reference>
<sequence length="225" mass="25226">MILRVSTVSLLTSCSFSKNSRTCFVTPERITSQKDCPVLLHPKSTTISPPLYDWISPNREVITAYSFYCRGQGNSIITPEGVLYDCDGLHHSITKEEFRYIHPRLIEVVRLLQQDHPKVSIIEAFCCPKHFHFLEASGISLSQLHLQGTAATFALDPPLPMEKLLATIKKLYTKNSDPSLSNFIVTEATLTNPELRLTQQDLGSHTEITVEILDNLQNKEALSSA</sequence>
<dbReference type="EMBL" id="LN847051">
    <property type="protein sequence ID" value="CRI42700.1"/>
    <property type="molecule type" value="Genomic_DNA"/>
</dbReference>
<accession>A0A0F7WQY1</accession>